<evidence type="ECO:0000256" key="1">
    <source>
        <dbReference type="ARBA" id="ARBA00023015"/>
    </source>
</evidence>
<keyword evidence="2" id="KW-0238">DNA-binding</keyword>
<evidence type="ECO:0000313" key="7">
    <source>
        <dbReference type="Proteomes" id="UP000002565"/>
    </source>
</evidence>
<feature type="region of interest" description="Disordered" evidence="4">
    <location>
        <begin position="225"/>
        <end position="244"/>
    </location>
</feature>
<name>A0A0F6AVL1_BRUA1</name>
<dbReference type="Pfam" id="PF00392">
    <property type="entry name" value="GntR"/>
    <property type="match status" value="1"/>
</dbReference>
<dbReference type="SUPFAM" id="SSF48008">
    <property type="entry name" value="GntR ligand-binding domain-like"/>
    <property type="match status" value="1"/>
</dbReference>
<evidence type="ECO:0000256" key="3">
    <source>
        <dbReference type="ARBA" id="ARBA00023163"/>
    </source>
</evidence>
<dbReference type="GO" id="GO:0003677">
    <property type="term" value="F:DNA binding"/>
    <property type="evidence" value="ECO:0007669"/>
    <property type="project" value="UniProtKB-KW"/>
</dbReference>
<keyword evidence="1" id="KW-0805">Transcription regulation</keyword>
<dbReference type="InterPro" id="IPR011711">
    <property type="entry name" value="GntR_C"/>
</dbReference>
<dbReference type="PANTHER" id="PTHR43537">
    <property type="entry name" value="TRANSCRIPTIONAL REGULATOR, GNTR FAMILY"/>
    <property type="match status" value="1"/>
</dbReference>
<dbReference type="Pfam" id="PF07729">
    <property type="entry name" value="FCD"/>
    <property type="match status" value="1"/>
</dbReference>
<dbReference type="PANTHER" id="PTHR43537:SF49">
    <property type="entry name" value="TRANSCRIPTIONAL REGULATORY PROTEIN"/>
    <property type="match status" value="1"/>
</dbReference>
<dbReference type="InterPro" id="IPR036388">
    <property type="entry name" value="WH-like_DNA-bd_sf"/>
</dbReference>
<dbReference type="SMART" id="SM00345">
    <property type="entry name" value="HTH_GNTR"/>
    <property type="match status" value="1"/>
</dbReference>
<dbReference type="PRINTS" id="PR00035">
    <property type="entry name" value="HTHGNTR"/>
</dbReference>
<evidence type="ECO:0000259" key="5">
    <source>
        <dbReference type="PROSITE" id="PS50949"/>
    </source>
</evidence>
<dbReference type="SMART" id="SM00895">
    <property type="entry name" value="FCD"/>
    <property type="match status" value="1"/>
</dbReference>
<dbReference type="EMBL" id="CP000888">
    <property type="protein sequence ID" value="ACD74393.1"/>
    <property type="molecule type" value="Genomic_DNA"/>
</dbReference>
<keyword evidence="3" id="KW-0804">Transcription</keyword>
<evidence type="ECO:0000256" key="2">
    <source>
        <dbReference type="ARBA" id="ARBA00023125"/>
    </source>
</evidence>
<dbReference type="PROSITE" id="PS50949">
    <property type="entry name" value="HTH_GNTR"/>
    <property type="match status" value="1"/>
</dbReference>
<sequence>MYPGYSLTKESWEAFLLSAYEWRSQTRLLDEVAEALRERIYAGDYAPGAILRQEHIATEFGISRTPLREALRVLERDGLVIHLPGRGGRVASADLTRLIDAYAVREVLDGVAARFAAERASDADIAKLRAHVAGQDKVVDPWDPKAYTQSNVDFHMAVMNTAGNASLIAFVPLLRMTSQVFAPSFSLSVDRARDAIREHAAIVEAIAARDGEEAERLARAHIRATTARLEAERPHRENDNDARK</sequence>
<dbReference type="InterPro" id="IPR036390">
    <property type="entry name" value="WH_DNA-bd_sf"/>
</dbReference>
<feature type="compositionally biased region" description="Basic and acidic residues" evidence="4">
    <location>
        <begin position="229"/>
        <end position="244"/>
    </location>
</feature>
<feature type="domain" description="HTH gntR-type" evidence="5">
    <location>
        <begin position="26"/>
        <end position="93"/>
    </location>
</feature>
<evidence type="ECO:0000313" key="6">
    <source>
        <dbReference type="EMBL" id="ACD74393.1"/>
    </source>
</evidence>
<dbReference type="GO" id="GO:0003700">
    <property type="term" value="F:DNA-binding transcription factor activity"/>
    <property type="evidence" value="ECO:0007669"/>
    <property type="project" value="InterPro"/>
</dbReference>
<organism evidence="6 7">
    <name type="scientific">Brucella abortus (strain S19)</name>
    <dbReference type="NCBI Taxonomy" id="430066"/>
    <lineage>
        <taxon>Bacteria</taxon>
        <taxon>Pseudomonadati</taxon>
        <taxon>Pseudomonadota</taxon>
        <taxon>Alphaproteobacteria</taxon>
        <taxon>Hyphomicrobiales</taxon>
        <taxon>Brucellaceae</taxon>
        <taxon>Brucella/Ochrobactrum group</taxon>
        <taxon>Brucella</taxon>
    </lineage>
</organism>
<dbReference type="SUPFAM" id="SSF46785">
    <property type="entry name" value="Winged helix' DNA-binding domain"/>
    <property type="match status" value="1"/>
</dbReference>
<accession>A0A0F6AVL1</accession>
<dbReference type="AlphaFoldDB" id="A0A0F6AVL1"/>
<dbReference type="HOGENOM" id="CLU_017584_5_1_5"/>
<protein>
    <submittedName>
        <fullName evidence="6">Transcriptional regulator, GNTR family</fullName>
    </submittedName>
</protein>
<dbReference type="InterPro" id="IPR008920">
    <property type="entry name" value="TF_FadR/GntR_C"/>
</dbReference>
<reference evidence="6 7" key="1">
    <citation type="journal article" date="2008" name="PLoS ONE">
        <title>Genome sequence of Brucella abortus vaccine strain S19 compared to virulent strains yields candidate virulence genes.</title>
        <authorList>
            <person name="Crasta O.R."/>
            <person name="Folkerts O."/>
            <person name="Fei Z."/>
            <person name="Mane S.P."/>
            <person name="Evans C."/>
            <person name="Martino-Catt S."/>
            <person name="Bricker B."/>
            <person name="Yu G."/>
            <person name="Du L."/>
            <person name="Sobral B.W."/>
        </authorList>
    </citation>
    <scope>NUCLEOTIDE SEQUENCE [LARGE SCALE GENOMIC DNA]</scope>
    <source>
        <strain evidence="6 7">S19</strain>
    </source>
</reference>
<dbReference type="Gene3D" id="1.10.10.10">
    <property type="entry name" value="Winged helix-like DNA-binding domain superfamily/Winged helix DNA-binding domain"/>
    <property type="match status" value="1"/>
</dbReference>
<dbReference type="InterPro" id="IPR000524">
    <property type="entry name" value="Tscrpt_reg_HTH_GntR"/>
</dbReference>
<gene>
    <name evidence="6" type="ordered locus">BAbS19_II09060</name>
</gene>
<dbReference type="Proteomes" id="UP000002565">
    <property type="component" value="Chromosome 2"/>
</dbReference>
<dbReference type="KEGG" id="bmc:BAbS19_II09060"/>
<evidence type="ECO:0000256" key="4">
    <source>
        <dbReference type="SAM" id="MobiDB-lite"/>
    </source>
</evidence>
<dbReference type="CDD" id="cd07377">
    <property type="entry name" value="WHTH_GntR"/>
    <property type="match status" value="1"/>
</dbReference>
<proteinExistence type="predicted"/>
<dbReference type="Gene3D" id="1.20.120.530">
    <property type="entry name" value="GntR ligand-binding domain-like"/>
    <property type="match status" value="1"/>
</dbReference>